<sequence length="87" mass="9637">DSTQTGWKINYEPKSSVSHEQPTIIRLERPKLGLGKTATYVGCSMAVSAGKRKVCLGCFSTSGFGDFMCEIRSDPKHRSKVAKKWNL</sequence>
<evidence type="ECO:0000313" key="1">
    <source>
        <dbReference type="EMBL" id="CAG8628514.1"/>
    </source>
</evidence>
<dbReference type="AlphaFoldDB" id="A0A9N9D766"/>
<dbReference type="Proteomes" id="UP000789405">
    <property type="component" value="Unassembled WGS sequence"/>
</dbReference>
<accession>A0A9N9D766</accession>
<dbReference type="EMBL" id="CAJVPY010004807">
    <property type="protein sequence ID" value="CAG8628514.1"/>
    <property type="molecule type" value="Genomic_DNA"/>
</dbReference>
<proteinExistence type="predicted"/>
<organism evidence="1 2">
    <name type="scientific">Dentiscutata erythropus</name>
    <dbReference type="NCBI Taxonomy" id="1348616"/>
    <lineage>
        <taxon>Eukaryota</taxon>
        <taxon>Fungi</taxon>
        <taxon>Fungi incertae sedis</taxon>
        <taxon>Mucoromycota</taxon>
        <taxon>Glomeromycotina</taxon>
        <taxon>Glomeromycetes</taxon>
        <taxon>Diversisporales</taxon>
        <taxon>Gigasporaceae</taxon>
        <taxon>Dentiscutata</taxon>
    </lineage>
</organism>
<comment type="caution">
    <text evidence="1">The sequence shown here is derived from an EMBL/GenBank/DDBJ whole genome shotgun (WGS) entry which is preliminary data.</text>
</comment>
<name>A0A9N9D766_9GLOM</name>
<gene>
    <name evidence="1" type="ORF">DERYTH_LOCUS9023</name>
</gene>
<protein>
    <submittedName>
        <fullName evidence="1">25029_t:CDS:1</fullName>
    </submittedName>
</protein>
<reference evidence="1" key="1">
    <citation type="submission" date="2021-06" db="EMBL/GenBank/DDBJ databases">
        <authorList>
            <person name="Kallberg Y."/>
            <person name="Tangrot J."/>
            <person name="Rosling A."/>
        </authorList>
    </citation>
    <scope>NUCLEOTIDE SEQUENCE</scope>
    <source>
        <strain evidence="1">MA453B</strain>
    </source>
</reference>
<evidence type="ECO:0000313" key="2">
    <source>
        <dbReference type="Proteomes" id="UP000789405"/>
    </source>
</evidence>
<feature type="non-terminal residue" evidence="1">
    <location>
        <position position="87"/>
    </location>
</feature>
<keyword evidence="2" id="KW-1185">Reference proteome</keyword>